<feature type="chain" id="PRO_5019542614" evidence="2">
    <location>
        <begin position="18"/>
        <end position="322"/>
    </location>
</feature>
<keyword evidence="2" id="KW-0732">Signal</keyword>
<keyword evidence="4" id="KW-1185">Reference proteome</keyword>
<proteinExistence type="predicted"/>
<accession>A0A433P825</accession>
<evidence type="ECO:0000313" key="4">
    <source>
        <dbReference type="Proteomes" id="UP000274822"/>
    </source>
</evidence>
<dbReference type="GO" id="GO:0005737">
    <property type="term" value="C:cytoplasm"/>
    <property type="evidence" value="ECO:0007669"/>
    <property type="project" value="TreeGrafter"/>
</dbReference>
<name>A0A433P825_9FUNG</name>
<dbReference type="GO" id="GO:0061672">
    <property type="term" value="C:glutathione hydrolase complex"/>
    <property type="evidence" value="ECO:0007669"/>
    <property type="project" value="TreeGrafter"/>
</dbReference>
<evidence type="ECO:0000313" key="3">
    <source>
        <dbReference type="EMBL" id="RUS13691.1"/>
    </source>
</evidence>
<evidence type="ECO:0000256" key="1">
    <source>
        <dbReference type="SAM" id="MobiDB-lite"/>
    </source>
</evidence>
<dbReference type="AlphaFoldDB" id="A0A433P825"/>
<dbReference type="GO" id="GO:0008242">
    <property type="term" value="F:omega peptidase activity"/>
    <property type="evidence" value="ECO:0007669"/>
    <property type="project" value="TreeGrafter"/>
</dbReference>
<dbReference type="InterPro" id="IPR052373">
    <property type="entry name" value="Gamma-glu_amide_hydrolase"/>
</dbReference>
<dbReference type="Gene3D" id="3.60.20.10">
    <property type="entry name" value="Glutamine Phosphoribosylpyrophosphate, subunit 1, domain 1"/>
    <property type="match status" value="1"/>
</dbReference>
<dbReference type="PANTHER" id="PTHR43187">
    <property type="entry name" value="GLUTAMINE AMIDOTRANSFERASE DUG3-RELATED"/>
    <property type="match status" value="1"/>
</dbReference>
<dbReference type="PANTHER" id="PTHR43187:SF1">
    <property type="entry name" value="GLUTAMINE AMIDOTRANSFERASE DUG3-RELATED"/>
    <property type="match status" value="1"/>
</dbReference>
<reference evidence="3 4" key="1">
    <citation type="journal article" date="2018" name="New Phytol.">
        <title>Phylogenomics of Endogonaceae and evolution of mycorrhizas within Mucoromycota.</title>
        <authorList>
            <person name="Chang Y."/>
            <person name="Desiro A."/>
            <person name="Na H."/>
            <person name="Sandor L."/>
            <person name="Lipzen A."/>
            <person name="Clum A."/>
            <person name="Barry K."/>
            <person name="Grigoriev I.V."/>
            <person name="Martin F.M."/>
            <person name="Stajich J.E."/>
            <person name="Smith M.E."/>
            <person name="Bonito G."/>
            <person name="Spatafora J.W."/>
        </authorList>
    </citation>
    <scope>NUCLEOTIDE SEQUENCE [LARGE SCALE GENOMIC DNA]</scope>
    <source>
        <strain evidence="3 4">AD002</strain>
    </source>
</reference>
<gene>
    <name evidence="3" type="ORF">BC938DRAFT_477721</name>
</gene>
<comment type="caution">
    <text evidence="3">The sequence shown here is derived from an EMBL/GenBank/DDBJ whole genome shotgun (WGS) entry which is preliminary data.</text>
</comment>
<dbReference type="GO" id="GO:0006751">
    <property type="term" value="P:glutathione catabolic process"/>
    <property type="evidence" value="ECO:0007669"/>
    <property type="project" value="TreeGrafter"/>
</dbReference>
<dbReference type="Proteomes" id="UP000274822">
    <property type="component" value="Unassembled WGS sequence"/>
</dbReference>
<evidence type="ECO:0000256" key="2">
    <source>
        <dbReference type="SAM" id="SignalP"/>
    </source>
</evidence>
<protein>
    <submittedName>
        <fullName evidence="3">Uncharacterized protein</fullName>
    </submittedName>
</protein>
<sequence>MGLVNCCFLSLFSLCQPPPPPLPPPRTPLPDSLLRLVLPSPPPTPPPCVACYSTRERLPFSWHTSSQSQSILSLTNPSTVDFGLTGRDPLTVLSIVPSSAPHSTSDLLAHLPFTTFSQAMALASAGTSTIPTPTSIEPPAFLPPRKDQEPPCLRPRQGKHRGCRERDELSPMEVCTLICLLAVEFFVPFNYGRFMWMHNGVIARFEKIKRLLTNSLSDEFFNIVQGNTDSEWAFALFLNQLEGDARMDTFDHVAIKKAMLKTIELINAWSKEAGITEVLTSPHLNRRRVCSVHAVHYQQDRRSRVSLLLVGNPVRILQARAL</sequence>
<dbReference type="EMBL" id="RBNJ01029060">
    <property type="protein sequence ID" value="RUS13691.1"/>
    <property type="molecule type" value="Genomic_DNA"/>
</dbReference>
<dbReference type="InterPro" id="IPR029055">
    <property type="entry name" value="Ntn_hydrolases_N"/>
</dbReference>
<feature type="region of interest" description="Disordered" evidence="1">
    <location>
        <begin position="133"/>
        <end position="159"/>
    </location>
</feature>
<organism evidence="3 4">
    <name type="scientific">Jimgerdemannia flammicorona</name>
    <dbReference type="NCBI Taxonomy" id="994334"/>
    <lineage>
        <taxon>Eukaryota</taxon>
        <taxon>Fungi</taxon>
        <taxon>Fungi incertae sedis</taxon>
        <taxon>Mucoromycota</taxon>
        <taxon>Mucoromycotina</taxon>
        <taxon>Endogonomycetes</taxon>
        <taxon>Endogonales</taxon>
        <taxon>Endogonaceae</taxon>
        <taxon>Jimgerdemannia</taxon>
    </lineage>
</organism>
<dbReference type="SUPFAM" id="SSF56235">
    <property type="entry name" value="N-terminal nucleophile aminohydrolases (Ntn hydrolases)"/>
    <property type="match status" value="1"/>
</dbReference>
<feature type="signal peptide" evidence="2">
    <location>
        <begin position="1"/>
        <end position="17"/>
    </location>
</feature>